<accession>A0ABX3NZD3</accession>
<dbReference type="Gene3D" id="1.10.10.10">
    <property type="entry name" value="Winged helix-like DNA-binding domain superfamily/Winged helix DNA-binding domain"/>
    <property type="match status" value="1"/>
</dbReference>
<dbReference type="PANTHER" id="PTHR43133:SF46">
    <property type="entry name" value="RNA POLYMERASE SIGMA-70 FACTOR ECF SUBFAMILY"/>
    <property type="match status" value="1"/>
</dbReference>
<dbReference type="Proteomes" id="UP000192277">
    <property type="component" value="Unassembled WGS sequence"/>
</dbReference>
<gene>
    <name evidence="7" type="ORF">A4D02_25070</name>
</gene>
<evidence type="ECO:0000256" key="2">
    <source>
        <dbReference type="ARBA" id="ARBA00023015"/>
    </source>
</evidence>
<dbReference type="EMBL" id="LWBO01000005">
    <property type="protein sequence ID" value="OQP51400.1"/>
    <property type="molecule type" value="Genomic_DNA"/>
</dbReference>
<feature type="domain" description="RNA polymerase sigma-70 region 2" evidence="5">
    <location>
        <begin position="24"/>
        <end position="88"/>
    </location>
</feature>
<dbReference type="InterPro" id="IPR014284">
    <property type="entry name" value="RNA_pol_sigma-70_dom"/>
</dbReference>
<evidence type="ECO:0000313" key="7">
    <source>
        <dbReference type="EMBL" id="OQP51400.1"/>
    </source>
</evidence>
<dbReference type="InterPro" id="IPR036388">
    <property type="entry name" value="WH-like_DNA-bd_sf"/>
</dbReference>
<feature type="domain" description="RNA polymerase sigma factor 70 region 4 type 2" evidence="6">
    <location>
        <begin position="127"/>
        <end position="176"/>
    </location>
</feature>
<dbReference type="SUPFAM" id="SSF88659">
    <property type="entry name" value="Sigma3 and sigma4 domains of RNA polymerase sigma factors"/>
    <property type="match status" value="1"/>
</dbReference>
<dbReference type="InterPro" id="IPR013324">
    <property type="entry name" value="RNA_pol_sigma_r3/r4-like"/>
</dbReference>
<dbReference type="NCBIfam" id="TIGR02937">
    <property type="entry name" value="sigma70-ECF"/>
    <property type="match status" value="1"/>
</dbReference>
<keyword evidence="8" id="KW-1185">Reference proteome</keyword>
<evidence type="ECO:0000259" key="6">
    <source>
        <dbReference type="Pfam" id="PF08281"/>
    </source>
</evidence>
<dbReference type="Pfam" id="PF08281">
    <property type="entry name" value="Sigma70_r4_2"/>
    <property type="match status" value="1"/>
</dbReference>
<comment type="caution">
    <text evidence="7">The sequence shown here is derived from an EMBL/GenBank/DDBJ whole genome shotgun (WGS) entry which is preliminary data.</text>
</comment>
<evidence type="ECO:0000259" key="5">
    <source>
        <dbReference type="Pfam" id="PF04542"/>
    </source>
</evidence>
<protein>
    <recommendedName>
        <fullName evidence="9">RNA polymerase, sigma-24 subunit, ECF subfamily</fullName>
    </recommendedName>
</protein>
<reference evidence="7 8" key="1">
    <citation type="submission" date="2016-04" db="EMBL/GenBank/DDBJ databases">
        <authorList>
            <person name="Chen L."/>
            <person name="Zhuang W."/>
            <person name="Wang G."/>
        </authorList>
    </citation>
    <scope>NUCLEOTIDE SEQUENCE [LARGE SCALE GENOMIC DNA]</scope>
    <source>
        <strain evidence="8">GR20</strain>
    </source>
</reference>
<evidence type="ECO:0000256" key="3">
    <source>
        <dbReference type="ARBA" id="ARBA00023082"/>
    </source>
</evidence>
<keyword evidence="2" id="KW-0805">Transcription regulation</keyword>
<comment type="similarity">
    <text evidence="1">Belongs to the sigma-70 factor family. ECF subfamily.</text>
</comment>
<evidence type="ECO:0000256" key="4">
    <source>
        <dbReference type="ARBA" id="ARBA00023163"/>
    </source>
</evidence>
<dbReference type="NCBIfam" id="TIGR02985">
    <property type="entry name" value="Sig70_bacteroi1"/>
    <property type="match status" value="1"/>
</dbReference>
<dbReference type="InterPro" id="IPR039425">
    <property type="entry name" value="RNA_pol_sigma-70-like"/>
</dbReference>
<dbReference type="Gene3D" id="1.10.1740.10">
    <property type="match status" value="1"/>
</dbReference>
<evidence type="ECO:0000313" key="8">
    <source>
        <dbReference type="Proteomes" id="UP000192277"/>
    </source>
</evidence>
<evidence type="ECO:0000256" key="1">
    <source>
        <dbReference type="ARBA" id="ARBA00010641"/>
    </source>
</evidence>
<dbReference type="InterPro" id="IPR014327">
    <property type="entry name" value="RNA_pol_sigma70_bacteroid"/>
</dbReference>
<name>A0ABX3NZD3_9BACT</name>
<dbReference type="SUPFAM" id="SSF88946">
    <property type="entry name" value="Sigma2 domain of RNA polymerase sigma factors"/>
    <property type="match status" value="1"/>
</dbReference>
<dbReference type="PANTHER" id="PTHR43133">
    <property type="entry name" value="RNA POLYMERASE ECF-TYPE SIGMA FACTO"/>
    <property type="match status" value="1"/>
</dbReference>
<keyword evidence="3" id="KW-0731">Sigma factor</keyword>
<dbReference type="InterPro" id="IPR013325">
    <property type="entry name" value="RNA_pol_sigma_r2"/>
</dbReference>
<proteinExistence type="inferred from homology"/>
<keyword evidence="4" id="KW-0804">Transcription</keyword>
<sequence length="188" mass="22316">MEKDIYHYIRLWLQNEEKAFEEVFAYYYPRVHRYAFRYLKNEFWAEDLSMEVLARVWEKKSAITNHETFENYLFTAARNHLINHWQRKIDGLLSLDTLQGEVAGAAGNGIADSYDPVVLKEMEALYYNTLSELPPQRRLIFLLHRNERLSYKEIASKLKISPKTVENHIGSALKQLRVAMLQYLHSFL</sequence>
<dbReference type="RefSeq" id="WP_014219913.1">
    <property type="nucleotide sequence ID" value="NZ_LWBO01000005.1"/>
</dbReference>
<evidence type="ECO:0008006" key="9">
    <source>
        <dbReference type="Google" id="ProtNLM"/>
    </source>
</evidence>
<dbReference type="InterPro" id="IPR007627">
    <property type="entry name" value="RNA_pol_sigma70_r2"/>
</dbReference>
<dbReference type="Pfam" id="PF04542">
    <property type="entry name" value="Sigma70_r2"/>
    <property type="match status" value="1"/>
</dbReference>
<organism evidence="7 8">
    <name type="scientific">Niastella koreensis</name>
    <dbReference type="NCBI Taxonomy" id="354356"/>
    <lineage>
        <taxon>Bacteria</taxon>
        <taxon>Pseudomonadati</taxon>
        <taxon>Bacteroidota</taxon>
        <taxon>Chitinophagia</taxon>
        <taxon>Chitinophagales</taxon>
        <taxon>Chitinophagaceae</taxon>
        <taxon>Niastella</taxon>
    </lineage>
</organism>
<dbReference type="InterPro" id="IPR013249">
    <property type="entry name" value="RNA_pol_sigma70_r4_t2"/>
</dbReference>